<name>A0A644X2G5_9ZZZZ</name>
<dbReference type="SMART" id="SM00479">
    <property type="entry name" value="EXOIII"/>
    <property type="match status" value="1"/>
</dbReference>
<dbReference type="PANTHER" id="PTHR30231:SF41">
    <property type="entry name" value="DNA POLYMERASE III SUBUNIT EPSILON"/>
    <property type="match status" value="1"/>
</dbReference>
<gene>
    <name evidence="2" type="primary">polC_35</name>
    <name evidence="2" type="ORF">SDC9_56645</name>
</gene>
<dbReference type="SUPFAM" id="SSF53098">
    <property type="entry name" value="Ribonuclease H-like"/>
    <property type="match status" value="1"/>
</dbReference>
<evidence type="ECO:0000313" key="2">
    <source>
        <dbReference type="EMBL" id="MPM10316.1"/>
    </source>
</evidence>
<dbReference type="GO" id="GO:0005829">
    <property type="term" value="C:cytosol"/>
    <property type="evidence" value="ECO:0007669"/>
    <property type="project" value="TreeGrafter"/>
</dbReference>
<organism evidence="2">
    <name type="scientific">bioreactor metagenome</name>
    <dbReference type="NCBI Taxonomy" id="1076179"/>
    <lineage>
        <taxon>unclassified sequences</taxon>
        <taxon>metagenomes</taxon>
        <taxon>ecological metagenomes</taxon>
    </lineage>
</organism>
<dbReference type="Gene3D" id="3.30.420.10">
    <property type="entry name" value="Ribonuclease H-like superfamily/Ribonuclease H"/>
    <property type="match status" value="1"/>
</dbReference>
<keyword evidence="2" id="KW-0808">Transferase</keyword>
<dbReference type="GO" id="GO:0003887">
    <property type="term" value="F:DNA-directed DNA polymerase activity"/>
    <property type="evidence" value="ECO:0007669"/>
    <property type="project" value="UniProtKB-EC"/>
</dbReference>
<proteinExistence type="predicted"/>
<evidence type="ECO:0000259" key="1">
    <source>
        <dbReference type="SMART" id="SM00479"/>
    </source>
</evidence>
<dbReference type="CDD" id="cd06127">
    <property type="entry name" value="DEDDh"/>
    <property type="match status" value="1"/>
</dbReference>
<reference evidence="2" key="1">
    <citation type="submission" date="2019-08" db="EMBL/GenBank/DDBJ databases">
        <authorList>
            <person name="Kucharzyk K."/>
            <person name="Murdoch R.W."/>
            <person name="Higgins S."/>
            <person name="Loffler F."/>
        </authorList>
    </citation>
    <scope>NUCLEOTIDE SEQUENCE</scope>
</reference>
<dbReference type="GO" id="GO:0003676">
    <property type="term" value="F:nucleic acid binding"/>
    <property type="evidence" value="ECO:0007669"/>
    <property type="project" value="InterPro"/>
</dbReference>
<dbReference type="Pfam" id="PF00929">
    <property type="entry name" value="RNase_T"/>
    <property type="match status" value="1"/>
</dbReference>
<dbReference type="EC" id="2.7.7.7" evidence="2"/>
<accession>A0A644X2G5</accession>
<comment type="caution">
    <text evidence="2">The sequence shown here is derived from an EMBL/GenBank/DDBJ whole genome shotgun (WGS) entry which is preliminary data.</text>
</comment>
<keyword evidence="2" id="KW-0548">Nucleotidyltransferase</keyword>
<dbReference type="InterPro" id="IPR046768">
    <property type="entry name" value="ExoX-like_C"/>
</dbReference>
<protein>
    <submittedName>
        <fullName evidence="2">DNA polymerase III PolC-type</fullName>
        <ecNumber evidence="2">2.7.7.7</ecNumber>
    </submittedName>
</protein>
<dbReference type="GO" id="GO:0008408">
    <property type="term" value="F:3'-5' exonuclease activity"/>
    <property type="evidence" value="ECO:0007669"/>
    <property type="project" value="TreeGrafter"/>
</dbReference>
<dbReference type="GO" id="GO:0045004">
    <property type="term" value="P:DNA replication proofreading"/>
    <property type="evidence" value="ECO:0007669"/>
    <property type="project" value="TreeGrafter"/>
</dbReference>
<dbReference type="InterPro" id="IPR036397">
    <property type="entry name" value="RNaseH_sf"/>
</dbReference>
<sequence>MKINLKNPLLFFDIESTGLNVASDRIVEISALKLMPNGDQEIKTRRLNPTIPISPEAQKIHGISNEDVADCPTFKEVAKSLANWMSGCDFAGYNAIKFDIPLLAEEMLRAGVQFDFRKRKVVDVQNIFHKMEQRTLSAAYKFYCSKELENAHSAEADTVATFEILEAQLDRYSDVLENDVKFLAEFSTKSKLLDYAGRIALDNNDEPIINFGKYKGKKVTEVLTRDPGYYAWIMNGDFTLDTKQVLTELKIQMENNSRK</sequence>
<dbReference type="EMBL" id="VSSQ01001678">
    <property type="protein sequence ID" value="MPM10316.1"/>
    <property type="molecule type" value="Genomic_DNA"/>
</dbReference>
<dbReference type="InterPro" id="IPR013520">
    <property type="entry name" value="Ribonucl_H"/>
</dbReference>
<dbReference type="Pfam" id="PF20600">
    <property type="entry name" value="ExoX-like_C"/>
    <property type="match status" value="1"/>
</dbReference>
<dbReference type="InterPro" id="IPR012337">
    <property type="entry name" value="RNaseH-like_sf"/>
</dbReference>
<dbReference type="PANTHER" id="PTHR30231">
    <property type="entry name" value="DNA POLYMERASE III SUBUNIT EPSILON"/>
    <property type="match status" value="1"/>
</dbReference>
<dbReference type="AlphaFoldDB" id="A0A644X2G5"/>
<feature type="domain" description="Exonuclease" evidence="1">
    <location>
        <begin position="8"/>
        <end position="174"/>
    </location>
</feature>